<reference evidence="2 3" key="1">
    <citation type="journal article" date="2019" name="Sci. Rep.">
        <title>Orb-weaving spider Araneus ventricosus genome elucidates the spidroin gene catalogue.</title>
        <authorList>
            <person name="Kono N."/>
            <person name="Nakamura H."/>
            <person name="Ohtoshi R."/>
            <person name="Moran D.A.P."/>
            <person name="Shinohara A."/>
            <person name="Yoshida Y."/>
            <person name="Fujiwara M."/>
            <person name="Mori M."/>
            <person name="Tomita M."/>
            <person name="Arakawa K."/>
        </authorList>
    </citation>
    <scope>NUCLEOTIDE SEQUENCE [LARGE SCALE GENOMIC DNA]</scope>
</reference>
<evidence type="ECO:0000313" key="3">
    <source>
        <dbReference type="Proteomes" id="UP000499080"/>
    </source>
</evidence>
<dbReference type="Proteomes" id="UP000499080">
    <property type="component" value="Unassembled WGS sequence"/>
</dbReference>
<sequence length="105" mass="11795">MPLPILFASEVICLAVIASFSDKLSNQLVAVIYNAMQRSSVVTLGCAFQAHRYNYSPAIPDLSQKHNLRTELPALVSCFETPFSKPSHFNNLRRTLLTNLYFANF</sequence>
<accession>A0A4Y2AFI2</accession>
<evidence type="ECO:0000313" key="2">
    <source>
        <dbReference type="EMBL" id="GBL78006.1"/>
    </source>
</evidence>
<evidence type="ECO:0008006" key="4">
    <source>
        <dbReference type="Google" id="ProtNLM"/>
    </source>
</evidence>
<protein>
    <recommendedName>
        <fullName evidence="4">Secreted protein</fullName>
    </recommendedName>
</protein>
<proteinExistence type="predicted"/>
<dbReference type="EMBL" id="BGPR01000014">
    <property type="protein sequence ID" value="GBL78006.1"/>
    <property type="molecule type" value="Genomic_DNA"/>
</dbReference>
<gene>
    <name evidence="2" type="ORF">AVEN_143323_1</name>
</gene>
<keyword evidence="1" id="KW-0732">Signal</keyword>
<name>A0A4Y2AFI2_ARAVE</name>
<feature type="signal peptide" evidence="1">
    <location>
        <begin position="1"/>
        <end position="18"/>
    </location>
</feature>
<comment type="caution">
    <text evidence="2">The sequence shown here is derived from an EMBL/GenBank/DDBJ whole genome shotgun (WGS) entry which is preliminary data.</text>
</comment>
<keyword evidence="3" id="KW-1185">Reference proteome</keyword>
<organism evidence="2 3">
    <name type="scientific">Araneus ventricosus</name>
    <name type="common">Orbweaver spider</name>
    <name type="synonym">Epeira ventricosa</name>
    <dbReference type="NCBI Taxonomy" id="182803"/>
    <lineage>
        <taxon>Eukaryota</taxon>
        <taxon>Metazoa</taxon>
        <taxon>Ecdysozoa</taxon>
        <taxon>Arthropoda</taxon>
        <taxon>Chelicerata</taxon>
        <taxon>Arachnida</taxon>
        <taxon>Araneae</taxon>
        <taxon>Araneomorphae</taxon>
        <taxon>Entelegynae</taxon>
        <taxon>Araneoidea</taxon>
        <taxon>Araneidae</taxon>
        <taxon>Araneus</taxon>
    </lineage>
</organism>
<evidence type="ECO:0000256" key="1">
    <source>
        <dbReference type="SAM" id="SignalP"/>
    </source>
</evidence>
<feature type="chain" id="PRO_5021499008" description="Secreted protein" evidence="1">
    <location>
        <begin position="19"/>
        <end position="105"/>
    </location>
</feature>
<dbReference type="AlphaFoldDB" id="A0A4Y2AFI2"/>